<feature type="signal peptide" evidence="7">
    <location>
        <begin position="1"/>
        <end position="25"/>
    </location>
</feature>
<keyword evidence="7" id="KW-0732">Signal</keyword>
<keyword evidence="6" id="KW-0482">Metalloprotease</keyword>
<feature type="domain" description="Peptidase M48" evidence="8">
    <location>
        <begin position="75"/>
        <end position="259"/>
    </location>
</feature>
<gene>
    <name evidence="9" type="ORF">EV695_1086</name>
</gene>
<dbReference type="PANTHER" id="PTHR22726">
    <property type="entry name" value="METALLOENDOPEPTIDASE OMA1"/>
    <property type="match status" value="1"/>
</dbReference>
<dbReference type="Proteomes" id="UP000294887">
    <property type="component" value="Unassembled WGS sequence"/>
</dbReference>
<dbReference type="OrthoDB" id="9810445at2"/>
<keyword evidence="5" id="KW-0862">Zinc</keyword>
<keyword evidence="2 9" id="KW-0645">Protease</keyword>
<dbReference type="EMBL" id="SMFQ01000002">
    <property type="protein sequence ID" value="TCJ89224.1"/>
    <property type="molecule type" value="Genomic_DNA"/>
</dbReference>
<dbReference type="InterPro" id="IPR011990">
    <property type="entry name" value="TPR-like_helical_dom_sf"/>
</dbReference>
<protein>
    <submittedName>
        <fullName evidence="9">Putative Zn-dependent protease</fullName>
    </submittedName>
</protein>
<reference evidence="9 10" key="1">
    <citation type="submission" date="2019-03" db="EMBL/GenBank/DDBJ databases">
        <title>Genomic Encyclopedia of Type Strains, Phase IV (KMG-IV): sequencing the most valuable type-strain genomes for metagenomic binning, comparative biology and taxonomic classification.</title>
        <authorList>
            <person name="Goeker M."/>
        </authorList>
    </citation>
    <scope>NUCLEOTIDE SEQUENCE [LARGE SCALE GENOMIC DNA]</scope>
    <source>
        <strain evidence="9 10">DSM 24830</strain>
    </source>
</reference>
<dbReference type="GO" id="GO:0004222">
    <property type="term" value="F:metalloendopeptidase activity"/>
    <property type="evidence" value="ECO:0007669"/>
    <property type="project" value="InterPro"/>
</dbReference>
<evidence type="ECO:0000256" key="2">
    <source>
        <dbReference type="ARBA" id="ARBA00022670"/>
    </source>
</evidence>
<sequence length="475" mass="52367">MNKLNTLLLSVLLSTPLLLSSSVKADLNLELPDFNLPQLGGHTGSIAASIKERETGLDVLRSLRARGLLIEDPEVNLWIRSLGNRLTARAPSSPNPFYFVVARDTAINAFATLGGVIVINSGLILNTSSESELAAVLSHEIAHVTQRHIPRMIEKAKNNKFATGAALLAGVIAATKDSQAGGAIINATLATTAHQQLAFGREAEAEADRVGLRILASAGLNPQGMPKFLQKLEEYGDSKTAEIREFLQNHPLTIKRVSDTSFRASQFGVFKGKENISYQYMREKVRSLANTTSRAPVSVSAQIKNYSNILLLRKQGAFQQAYNLAEKQLSTKNISEAALYAELAIKQRQYNKAISILLPLSKIYPGNEVIAIPLSQAYISLGQIGPAWKIIREIHTTEQTSLEFFEVLQELSRLRGNSSYAYRAVAERNIRTSHYQSARIQLTKAMRLPGSNVNELQEMRQMLDQIKHKKLKKGN</sequence>
<evidence type="ECO:0000256" key="5">
    <source>
        <dbReference type="ARBA" id="ARBA00022833"/>
    </source>
</evidence>
<dbReference type="RefSeq" id="WP_131904866.1">
    <property type="nucleotide sequence ID" value="NZ_BAAAFU010000008.1"/>
</dbReference>
<keyword evidence="4" id="KW-0378">Hydrolase</keyword>
<evidence type="ECO:0000256" key="7">
    <source>
        <dbReference type="SAM" id="SignalP"/>
    </source>
</evidence>
<dbReference type="SUPFAM" id="SSF48452">
    <property type="entry name" value="TPR-like"/>
    <property type="match status" value="1"/>
</dbReference>
<dbReference type="InterPro" id="IPR051156">
    <property type="entry name" value="Mito/Outer_Membr_Metalloprot"/>
</dbReference>
<evidence type="ECO:0000256" key="6">
    <source>
        <dbReference type="ARBA" id="ARBA00023049"/>
    </source>
</evidence>
<evidence type="ECO:0000313" key="9">
    <source>
        <dbReference type="EMBL" id="TCJ89224.1"/>
    </source>
</evidence>
<dbReference type="InterPro" id="IPR001915">
    <property type="entry name" value="Peptidase_M48"/>
</dbReference>
<dbReference type="PANTHER" id="PTHR22726:SF1">
    <property type="entry name" value="METALLOENDOPEPTIDASE OMA1, MITOCHONDRIAL"/>
    <property type="match status" value="1"/>
</dbReference>
<dbReference type="Gene3D" id="3.30.2010.10">
    <property type="entry name" value="Metalloproteases ('zincins'), catalytic domain"/>
    <property type="match status" value="1"/>
</dbReference>
<comment type="cofactor">
    <cofactor evidence="1">
        <name>Zn(2+)</name>
        <dbReference type="ChEBI" id="CHEBI:29105"/>
    </cofactor>
</comment>
<proteinExistence type="predicted"/>
<accession>A0A4R1F903</accession>
<keyword evidence="3" id="KW-0479">Metal-binding</keyword>
<dbReference type="GO" id="GO:0046872">
    <property type="term" value="F:metal ion binding"/>
    <property type="evidence" value="ECO:0007669"/>
    <property type="project" value="UniProtKB-KW"/>
</dbReference>
<organism evidence="9 10">
    <name type="scientific">Cocleimonas flava</name>
    <dbReference type="NCBI Taxonomy" id="634765"/>
    <lineage>
        <taxon>Bacteria</taxon>
        <taxon>Pseudomonadati</taxon>
        <taxon>Pseudomonadota</taxon>
        <taxon>Gammaproteobacteria</taxon>
        <taxon>Thiotrichales</taxon>
        <taxon>Thiotrichaceae</taxon>
        <taxon>Cocleimonas</taxon>
    </lineage>
</organism>
<evidence type="ECO:0000259" key="8">
    <source>
        <dbReference type="Pfam" id="PF01435"/>
    </source>
</evidence>
<evidence type="ECO:0000256" key="1">
    <source>
        <dbReference type="ARBA" id="ARBA00001947"/>
    </source>
</evidence>
<dbReference type="AlphaFoldDB" id="A0A4R1F903"/>
<keyword evidence="10" id="KW-1185">Reference proteome</keyword>
<evidence type="ECO:0000256" key="4">
    <source>
        <dbReference type="ARBA" id="ARBA00022801"/>
    </source>
</evidence>
<dbReference type="GO" id="GO:0051603">
    <property type="term" value="P:proteolysis involved in protein catabolic process"/>
    <property type="evidence" value="ECO:0007669"/>
    <property type="project" value="TreeGrafter"/>
</dbReference>
<name>A0A4R1F903_9GAMM</name>
<feature type="chain" id="PRO_5020744804" evidence="7">
    <location>
        <begin position="26"/>
        <end position="475"/>
    </location>
</feature>
<dbReference type="Gene3D" id="1.25.40.10">
    <property type="entry name" value="Tetratricopeptide repeat domain"/>
    <property type="match status" value="1"/>
</dbReference>
<evidence type="ECO:0000313" key="10">
    <source>
        <dbReference type="Proteomes" id="UP000294887"/>
    </source>
</evidence>
<comment type="caution">
    <text evidence="9">The sequence shown here is derived from an EMBL/GenBank/DDBJ whole genome shotgun (WGS) entry which is preliminary data.</text>
</comment>
<evidence type="ECO:0000256" key="3">
    <source>
        <dbReference type="ARBA" id="ARBA00022723"/>
    </source>
</evidence>
<dbReference type="Pfam" id="PF01435">
    <property type="entry name" value="Peptidase_M48"/>
    <property type="match status" value="1"/>
</dbReference>
<dbReference type="GO" id="GO:0016020">
    <property type="term" value="C:membrane"/>
    <property type="evidence" value="ECO:0007669"/>
    <property type="project" value="TreeGrafter"/>
</dbReference>